<sequence>MSREWIDRLKKVFEELGISYEIEEAVRIHINDMIVQISEGSEGEMNVSISVALPSSEVSVDDVSKYARDIEKAFNLAARLNRGELLYELDTSLPSYPTLYITRVYRDKDALVNDLINALRSVVHGSTVSSH</sequence>
<evidence type="ECO:0000313" key="1">
    <source>
        <dbReference type="EMBL" id="HIP57628.1"/>
    </source>
</evidence>
<organism evidence="1 2">
    <name type="scientific">Ignisphaera aggregans</name>
    <dbReference type="NCBI Taxonomy" id="334771"/>
    <lineage>
        <taxon>Archaea</taxon>
        <taxon>Thermoproteota</taxon>
        <taxon>Thermoprotei</taxon>
        <taxon>Desulfurococcales</taxon>
        <taxon>Desulfurococcaceae</taxon>
        <taxon>Ignisphaera</taxon>
    </lineage>
</organism>
<comment type="caution">
    <text evidence="1">The sequence shown here is derived from an EMBL/GenBank/DDBJ whole genome shotgun (WGS) entry which is preliminary data.</text>
</comment>
<dbReference type="AlphaFoldDB" id="A0A832YYS5"/>
<proteinExistence type="predicted"/>
<protein>
    <submittedName>
        <fullName evidence="1">Uncharacterized protein</fullName>
    </submittedName>
</protein>
<evidence type="ECO:0000313" key="2">
    <source>
        <dbReference type="Proteomes" id="UP000605805"/>
    </source>
</evidence>
<accession>A0A832YYS5</accession>
<name>A0A832YYS5_9CREN</name>
<gene>
    <name evidence="1" type="ORF">EYH02_06175</name>
</gene>
<dbReference type="EMBL" id="DQTV01000124">
    <property type="protein sequence ID" value="HIP57628.1"/>
    <property type="molecule type" value="Genomic_DNA"/>
</dbReference>
<reference evidence="1" key="1">
    <citation type="journal article" date="2020" name="ISME J.">
        <title>Gammaproteobacteria mediating utilization of methyl-, sulfur- and petroleum organic compounds in deep ocean hydrothermal plumes.</title>
        <authorList>
            <person name="Zhou Z."/>
            <person name="Liu Y."/>
            <person name="Pan J."/>
            <person name="Cron B.R."/>
            <person name="Toner B.M."/>
            <person name="Anantharaman K."/>
            <person name="Breier J.A."/>
            <person name="Dick G.J."/>
            <person name="Li M."/>
        </authorList>
    </citation>
    <scope>NUCLEOTIDE SEQUENCE</scope>
    <source>
        <strain evidence="1">SZUA-1435</strain>
    </source>
</reference>
<dbReference type="Proteomes" id="UP000605805">
    <property type="component" value="Unassembled WGS sequence"/>
</dbReference>